<dbReference type="PaxDb" id="411902-CLOBOL_03164"/>
<dbReference type="Proteomes" id="UP000005396">
    <property type="component" value="Unassembled WGS sequence"/>
</dbReference>
<sequence>MDNTKKEALNVASFFFLLWFIPKWRNYGFVLTHLT</sequence>
<organism evidence="1 2">
    <name type="scientific">Enterocloster bolteae (strain ATCC BAA-613 / DSM 15670 / CCUG 46953 / JCM 12243 / WAL 16351)</name>
    <name type="common">Clostridium bolteae</name>
    <dbReference type="NCBI Taxonomy" id="411902"/>
    <lineage>
        <taxon>Bacteria</taxon>
        <taxon>Bacillati</taxon>
        <taxon>Bacillota</taxon>
        <taxon>Clostridia</taxon>
        <taxon>Lachnospirales</taxon>
        <taxon>Lachnospiraceae</taxon>
        <taxon>Enterocloster</taxon>
    </lineage>
</organism>
<dbReference type="HOGENOM" id="CLU_3364162_0_0_9"/>
<gene>
    <name evidence="1" type="ORF">CLOBOL_03164</name>
</gene>
<dbReference type="AlphaFoldDB" id="A8RS10"/>
<proteinExistence type="predicted"/>
<evidence type="ECO:0000313" key="1">
    <source>
        <dbReference type="EMBL" id="EDP16398.1"/>
    </source>
</evidence>
<reference evidence="1 2" key="2">
    <citation type="submission" date="2007-09" db="EMBL/GenBank/DDBJ databases">
        <title>Draft genome sequence of Clostridium bolteae (ATCC BAA-613).</title>
        <authorList>
            <person name="Sudarsanam P."/>
            <person name="Ley R."/>
            <person name="Guruge J."/>
            <person name="Turnbaugh P.J."/>
            <person name="Mahowald M."/>
            <person name="Liep D."/>
            <person name="Gordon J."/>
        </authorList>
    </citation>
    <scope>NUCLEOTIDE SEQUENCE [LARGE SCALE GENOMIC DNA]</scope>
    <source>
        <strain evidence="2">ATCC BAA-613 / DSM 15670 / CCUG 46953 / JCM 12243 / WAL 16351</strain>
    </source>
</reference>
<reference evidence="1 2" key="1">
    <citation type="submission" date="2007-08" db="EMBL/GenBank/DDBJ databases">
        <authorList>
            <person name="Fulton L."/>
            <person name="Clifton S."/>
            <person name="Fulton B."/>
            <person name="Xu J."/>
            <person name="Minx P."/>
            <person name="Pepin K.H."/>
            <person name="Johnson M."/>
            <person name="Thiruvilangam P."/>
            <person name="Bhonagiri V."/>
            <person name="Nash W.E."/>
            <person name="Mardis E.R."/>
            <person name="Wilson R.K."/>
        </authorList>
    </citation>
    <scope>NUCLEOTIDE SEQUENCE [LARGE SCALE GENOMIC DNA]</scope>
    <source>
        <strain evidence="2">ATCC BAA-613 / DSM 15670 / CCUG 46953 / JCM 12243 / WAL 16351</strain>
    </source>
</reference>
<evidence type="ECO:0000313" key="2">
    <source>
        <dbReference type="Proteomes" id="UP000005396"/>
    </source>
</evidence>
<protein>
    <submittedName>
        <fullName evidence="1">Uncharacterized protein</fullName>
    </submittedName>
</protein>
<comment type="caution">
    <text evidence="1">The sequence shown here is derived from an EMBL/GenBank/DDBJ whole genome shotgun (WGS) entry which is preliminary data.</text>
</comment>
<dbReference type="EMBL" id="ABCC02000029">
    <property type="protein sequence ID" value="EDP16398.1"/>
    <property type="molecule type" value="Genomic_DNA"/>
</dbReference>
<accession>A8RS10</accession>
<name>A8RS10_ENTBW</name>